<evidence type="ECO:0000313" key="2">
    <source>
        <dbReference type="EMBL" id="MCI83556.1"/>
    </source>
</evidence>
<accession>A0A392V5J3</accession>
<evidence type="ECO:0000313" key="3">
    <source>
        <dbReference type="Proteomes" id="UP000265520"/>
    </source>
</evidence>
<feature type="compositionally biased region" description="Polar residues" evidence="1">
    <location>
        <begin position="24"/>
        <end position="42"/>
    </location>
</feature>
<evidence type="ECO:0000256" key="1">
    <source>
        <dbReference type="SAM" id="MobiDB-lite"/>
    </source>
</evidence>
<dbReference type="EMBL" id="LXQA011069885">
    <property type="protein sequence ID" value="MCI83556.1"/>
    <property type="molecule type" value="Genomic_DNA"/>
</dbReference>
<sequence length="42" mass="4405">MAESASPTPEFVVPWACLQDHASKPSSNPSPVTSTKKSFADA</sequence>
<dbReference type="AlphaFoldDB" id="A0A392V5J3"/>
<comment type="caution">
    <text evidence="2">The sequence shown here is derived from an EMBL/GenBank/DDBJ whole genome shotgun (WGS) entry which is preliminary data.</text>
</comment>
<reference evidence="2 3" key="1">
    <citation type="journal article" date="2018" name="Front. Plant Sci.">
        <title>Red Clover (Trifolium pratense) and Zigzag Clover (T. medium) - A Picture of Genomic Similarities and Differences.</title>
        <authorList>
            <person name="Dluhosova J."/>
            <person name="Istvanek J."/>
            <person name="Nedelnik J."/>
            <person name="Repkova J."/>
        </authorList>
    </citation>
    <scope>NUCLEOTIDE SEQUENCE [LARGE SCALE GENOMIC DNA]</scope>
    <source>
        <strain evidence="3">cv. 10/8</strain>
        <tissue evidence="2">Leaf</tissue>
    </source>
</reference>
<feature type="region of interest" description="Disordered" evidence="1">
    <location>
        <begin position="20"/>
        <end position="42"/>
    </location>
</feature>
<organism evidence="2 3">
    <name type="scientific">Trifolium medium</name>
    <dbReference type="NCBI Taxonomy" id="97028"/>
    <lineage>
        <taxon>Eukaryota</taxon>
        <taxon>Viridiplantae</taxon>
        <taxon>Streptophyta</taxon>
        <taxon>Embryophyta</taxon>
        <taxon>Tracheophyta</taxon>
        <taxon>Spermatophyta</taxon>
        <taxon>Magnoliopsida</taxon>
        <taxon>eudicotyledons</taxon>
        <taxon>Gunneridae</taxon>
        <taxon>Pentapetalae</taxon>
        <taxon>rosids</taxon>
        <taxon>fabids</taxon>
        <taxon>Fabales</taxon>
        <taxon>Fabaceae</taxon>
        <taxon>Papilionoideae</taxon>
        <taxon>50 kb inversion clade</taxon>
        <taxon>NPAAA clade</taxon>
        <taxon>Hologalegina</taxon>
        <taxon>IRL clade</taxon>
        <taxon>Trifolieae</taxon>
        <taxon>Trifolium</taxon>
    </lineage>
</organism>
<keyword evidence="3" id="KW-1185">Reference proteome</keyword>
<protein>
    <submittedName>
        <fullName evidence="2">Uncharacterized protein</fullName>
    </submittedName>
</protein>
<feature type="non-terminal residue" evidence="2">
    <location>
        <position position="42"/>
    </location>
</feature>
<dbReference type="Proteomes" id="UP000265520">
    <property type="component" value="Unassembled WGS sequence"/>
</dbReference>
<name>A0A392V5J3_9FABA</name>
<proteinExistence type="predicted"/>